<feature type="binding site" evidence="13">
    <location>
        <position position="868"/>
    </location>
    <ligand>
        <name>substrate</name>
    </ligand>
</feature>
<dbReference type="InterPro" id="IPR016167">
    <property type="entry name" value="FAD-bd_PCMH_sub1"/>
</dbReference>
<dbReference type="GO" id="GO:0005506">
    <property type="term" value="F:iron ion binding"/>
    <property type="evidence" value="ECO:0007669"/>
    <property type="project" value="InterPro"/>
</dbReference>
<feature type="binding site" evidence="13">
    <location>
        <begin position="156"/>
        <end position="163"/>
    </location>
    <ligand>
        <name>FAD</name>
        <dbReference type="ChEBI" id="CHEBI:57692"/>
    </ligand>
</feature>
<evidence type="ECO:0000256" key="7">
    <source>
        <dbReference type="ARBA" id="ARBA00022827"/>
    </source>
</evidence>
<dbReference type="Gene3D" id="3.30.390.50">
    <property type="entry name" value="CO dehydrogenase flavoprotein, C-terminal domain"/>
    <property type="match status" value="1"/>
</dbReference>
<dbReference type="FunFam" id="3.30.365.10:FF:000003">
    <property type="entry name" value="Aldehyde oxidase 1"/>
    <property type="match status" value="1"/>
</dbReference>
<feature type="binding site" evidence="14">
    <location>
        <position position="866"/>
    </location>
    <ligand>
        <name>Mo-molybdopterin</name>
        <dbReference type="ChEBI" id="CHEBI:71302"/>
    </ligand>
    <ligandPart>
        <name>Mo</name>
        <dbReference type="ChEBI" id="CHEBI:28685"/>
    </ligandPart>
</feature>
<dbReference type="Gene3D" id="3.30.43.10">
    <property type="entry name" value="Uridine Diphospho-n-acetylenolpyruvylglucosamine Reductase, domain 2"/>
    <property type="match status" value="1"/>
</dbReference>
<keyword evidence="7 13" id="KW-0274">FAD</keyword>
<reference evidence="17" key="1">
    <citation type="submission" date="2020-10" db="EMBL/GenBank/DDBJ databases">
        <title>Unveiling of a novel bifunctional photoreceptor, Dualchrome1, isolated from a cosmopolitan green alga.</title>
        <authorList>
            <person name="Suzuki S."/>
            <person name="Kawachi M."/>
        </authorList>
    </citation>
    <scope>NUCLEOTIDE SEQUENCE</scope>
    <source>
        <strain evidence="17">NIES 2893</strain>
    </source>
</reference>
<dbReference type="InterPro" id="IPR036856">
    <property type="entry name" value="Ald_Oxase/Xan_DH_a/b_sf"/>
</dbReference>
<keyword evidence="10 14" id="KW-0411">Iron-sulfur</keyword>
<dbReference type="Pfam" id="PF20256">
    <property type="entry name" value="MoCoBD_2"/>
    <property type="match status" value="1"/>
</dbReference>
<evidence type="ECO:0000256" key="2">
    <source>
        <dbReference type="ARBA" id="ARBA00006849"/>
    </source>
</evidence>
<evidence type="ECO:0000259" key="16">
    <source>
        <dbReference type="PROSITE" id="PS51387"/>
    </source>
</evidence>
<keyword evidence="4" id="KW-0285">Flavoprotein</keyword>
<feature type="domain" description="FAD-binding PCMH-type" evidence="16">
    <location>
        <begin position="120"/>
        <end position="347"/>
    </location>
</feature>
<evidence type="ECO:0000313" key="17">
    <source>
        <dbReference type="EMBL" id="GHP07496.1"/>
    </source>
</evidence>
<dbReference type="InterPro" id="IPR002346">
    <property type="entry name" value="Mopterin_DH_FAD-bd"/>
</dbReference>
<evidence type="ECO:0000256" key="15">
    <source>
        <dbReference type="SAM" id="MobiDB-lite"/>
    </source>
</evidence>
<keyword evidence="5 14" id="KW-0001">2Fe-2S</keyword>
<evidence type="ECO:0000256" key="1">
    <source>
        <dbReference type="ARBA" id="ARBA00001974"/>
    </source>
</evidence>
<dbReference type="SMART" id="SM01008">
    <property type="entry name" value="Ald_Xan_dh_C"/>
    <property type="match status" value="1"/>
</dbReference>
<dbReference type="FunFam" id="3.30.365.10:FF:000002">
    <property type="entry name" value="Xanthine dehydrogenase oxidase"/>
    <property type="match status" value="1"/>
</dbReference>
<dbReference type="Pfam" id="PF03450">
    <property type="entry name" value="CO_deh_flav_C"/>
    <property type="match status" value="1"/>
</dbReference>
<comment type="cofactor">
    <cofactor evidence="1 13">
        <name>FAD</name>
        <dbReference type="ChEBI" id="CHEBI:57692"/>
    </cofactor>
</comment>
<dbReference type="InterPro" id="IPR002888">
    <property type="entry name" value="2Fe-2S-bd"/>
</dbReference>
<dbReference type="InterPro" id="IPR000674">
    <property type="entry name" value="Ald_Oxase/Xan_DH_a/b"/>
</dbReference>
<name>A0A830HJE1_9CHLO</name>
<dbReference type="InterPro" id="IPR008274">
    <property type="entry name" value="AldOxase/xan_DH_MoCoBD1"/>
</dbReference>
<evidence type="ECO:0000256" key="5">
    <source>
        <dbReference type="ARBA" id="ARBA00022714"/>
    </source>
</evidence>
<feature type="binding site" evidence="14">
    <location>
        <position position="752"/>
    </location>
    <ligand>
        <name>Mo-molybdopterin</name>
        <dbReference type="ChEBI" id="CHEBI:71302"/>
    </ligand>
    <ligandPart>
        <name>Mo</name>
        <dbReference type="ChEBI" id="CHEBI:28685"/>
    </ligandPart>
</feature>
<dbReference type="Pfam" id="PF02738">
    <property type="entry name" value="MoCoBD_1"/>
    <property type="match status" value="1"/>
</dbReference>
<dbReference type="PROSITE" id="PS51387">
    <property type="entry name" value="FAD_PCMH"/>
    <property type="match status" value="1"/>
</dbReference>
<dbReference type="SMART" id="SM01092">
    <property type="entry name" value="CO_deh_flav_C"/>
    <property type="match status" value="1"/>
</dbReference>
<dbReference type="Pfam" id="PF01799">
    <property type="entry name" value="Fer2_2"/>
    <property type="match status" value="1"/>
</dbReference>
<dbReference type="SUPFAM" id="SSF54665">
    <property type="entry name" value="CO dehydrogenase molybdoprotein N-domain-like"/>
    <property type="match status" value="1"/>
</dbReference>
<evidence type="ECO:0000256" key="6">
    <source>
        <dbReference type="ARBA" id="ARBA00022723"/>
    </source>
</evidence>
<dbReference type="EMBL" id="BNJQ01000017">
    <property type="protein sequence ID" value="GHP07496.1"/>
    <property type="molecule type" value="Genomic_DNA"/>
</dbReference>
<feature type="binding site" evidence="14">
    <location>
        <position position="27"/>
    </location>
    <ligand>
        <name>[2Fe-2S] cluster</name>
        <dbReference type="ChEBI" id="CHEBI:190135"/>
        <label>2</label>
    </ligand>
</feature>
<dbReference type="Gene3D" id="3.90.1170.50">
    <property type="entry name" value="Aldehyde oxidase/xanthine dehydrogenase, a/b hammerhead"/>
    <property type="match status" value="1"/>
</dbReference>
<feature type="active site" description="Proton acceptor" evidence="12">
    <location>
        <position position="1223"/>
    </location>
</feature>
<dbReference type="InterPro" id="IPR036683">
    <property type="entry name" value="CO_DH_flav_C_dom_sf"/>
</dbReference>
<dbReference type="InterPro" id="IPR016208">
    <property type="entry name" value="Ald_Oxase/xanthine_DH-like"/>
</dbReference>
<organism evidence="17 18">
    <name type="scientific">Pycnococcus provasolii</name>
    <dbReference type="NCBI Taxonomy" id="41880"/>
    <lineage>
        <taxon>Eukaryota</taxon>
        <taxon>Viridiplantae</taxon>
        <taxon>Chlorophyta</taxon>
        <taxon>Pseudoscourfieldiophyceae</taxon>
        <taxon>Pseudoscourfieldiales</taxon>
        <taxon>Pycnococcaceae</taxon>
        <taxon>Pycnococcus</taxon>
    </lineage>
</organism>
<dbReference type="SUPFAM" id="SSF47741">
    <property type="entry name" value="CO dehydrogenase ISP C-domain like"/>
    <property type="match status" value="1"/>
</dbReference>
<dbReference type="GO" id="GO:0016491">
    <property type="term" value="F:oxidoreductase activity"/>
    <property type="evidence" value="ECO:0007669"/>
    <property type="project" value="UniProtKB-KW"/>
</dbReference>
<evidence type="ECO:0000256" key="10">
    <source>
        <dbReference type="ARBA" id="ARBA00023014"/>
    </source>
</evidence>
<feature type="binding site" evidence="13">
    <location>
        <position position="756"/>
    </location>
    <ligand>
        <name>substrate</name>
    </ligand>
</feature>
<evidence type="ECO:0000256" key="3">
    <source>
        <dbReference type="ARBA" id="ARBA00022505"/>
    </source>
</evidence>
<feature type="binding site" evidence="13">
    <location>
        <position position="834"/>
    </location>
    <ligand>
        <name>substrate</name>
    </ligand>
</feature>
<evidence type="ECO:0000256" key="13">
    <source>
        <dbReference type="PIRSR" id="PIRSR000127-2"/>
    </source>
</evidence>
<proteinExistence type="inferred from homology"/>
<dbReference type="Pfam" id="PF00941">
    <property type="entry name" value="FAD_binding_5"/>
    <property type="match status" value="1"/>
</dbReference>
<dbReference type="FunFam" id="3.30.465.10:FF:000004">
    <property type="entry name" value="Xanthine dehydrogenase/oxidase"/>
    <property type="match status" value="1"/>
</dbReference>
<comment type="cofactor">
    <cofactor evidence="11">
        <name>[2Fe-2S] cluster</name>
        <dbReference type="ChEBI" id="CHEBI:190135"/>
    </cofactor>
</comment>
<dbReference type="SUPFAM" id="SSF56176">
    <property type="entry name" value="FAD-binding/transporter-associated domain-like"/>
    <property type="match status" value="1"/>
</dbReference>
<dbReference type="Gene3D" id="3.30.365.10">
    <property type="entry name" value="Aldehyde oxidase/xanthine dehydrogenase, molybdopterin binding domain"/>
    <property type="match status" value="4"/>
</dbReference>
<feature type="binding site" evidence="14">
    <location>
        <position position="29"/>
    </location>
    <ligand>
        <name>[2Fe-2S] cluster</name>
        <dbReference type="ChEBI" id="CHEBI:190135"/>
        <label>2</label>
    </ligand>
</feature>
<feature type="binding site" evidence="13">
    <location>
        <position position="356"/>
    </location>
    <ligand>
        <name>FAD</name>
        <dbReference type="ChEBI" id="CHEBI:57692"/>
    </ligand>
</feature>
<dbReference type="InterPro" id="IPR046867">
    <property type="entry name" value="AldOxase/xan_DH_MoCoBD2"/>
</dbReference>
<comment type="cofactor">
    <cofactor evidence="14">
        <name>Mo-molybdopterin</name>
        <dbReference type="ChEBI" id="CHEBI:71302"/>
    </cofactor>
    <text evidence="14">Binds 1 Mo-molybdopterin (Mo-MPT) cofactor per subunit.</text>
</comment>
<accession>A0A830HJE1</accession>
<evidence type="ECO:0000313" key="18">
    <source>
        <dbReference type="Proteomes" id="UP000660262"/>
    </source>
</evidence>
<dbReference type="PANTHER" id="PTHR45444:SF3">
    <property type="entry name" value="XANTHINE DEHYDROGENASE"/>
    <property type="match status" value="1"/>
</dbReference>
<keyword evidence="9 14" id="KW-0408">Iron</keyword>
<dbReference type="PIRSF" id="PIRSF000127">
    <property type="entry name" value="Xanthine_DH"/>
    <property type="match status" value="1"/>
</dbReference>
<feature type="binding site" evidence="13">
    <location>
        <position position="266"/>
    </location>
    <ligand>
        <name>FAD</name>
        <dbReference type="ChEBI" id="CHEBI:57692"/>
    </ligand>
</feature>
<keyword evidence="3 14" id="KW-0500">Molybdenum</keyword>
<feature type="region of interest" description="Disordered" evidence="15">
    <location>
        <begin position="478"/>
        <end position="503"/>
    </location>
</feature>
<dbReference type="SUPFAM" id="SSF56003">
    <property type="entry name" value="Molybdenum cofactor-binding domain"/>
    <property type="match status" value="1"/>
</dbReference>
<gene>
    <name evidence="17" type="ORF">PPROV_000623800</name>
</gene>
<dbReference type="SUPFAM" id="SSF55447">
    <property type="entry name" value="CO dehydrogenase flavoprotein C-terminal domain-like"/>
    <property type="match status" value="1"/>
</dbReference>
<dbReference type="Gene3D" id="3.30.465.10">
    <property type="match status" value="1"/>
</dbReference>
<keyword evidence="8" id="KW-0560">Oxidoreductase</keyword>
<dbReference type="InterPro" id="IPR036884">
    <property type="entry name" value="2Fe-2S-bd_dom_sf"/>
</dbReference>
<dbReference type="Proteomes" id="UP000660262">
    <property type="component" value="Unassembled WGS sequence"/>
</dbReference>
<dbReference type="InterPro" id="IPR005107">
    <property type="entry name" value="CO_DH_flav_C"/>
</dbReference>
<dbReference type="PANTHER" id="PTHR45444">
    <property type="entry name" value="XANTHINE DEHYDROGENASE"/>
    <property type="match status" value="1"/>
</dbReference>
<dbReference type="GO" id="GO:0051537">
    <property type="term" value="F:2 iron, 2 sulfur cluster binding"/>
    <property type="evidence" value="ECO:0007669"/>
    <property type="project" value="UniProtKB-KW"/>
</dbReference>
<dbReference type="Gene3D" id="1.10.150.120">
    <property type="entry name" value="[2Fe-2S]-binding domain"/>
    <property type="match status" value="1"/>
</dbReference>
<protein>
    <submittedName>
        <fullName evidence="17">Xylitol dehydrogenase</fullName>
    </submittedName>
</protein>
<comment type="caution">
    <text evidence="17">The sequence shown here is derived from an EMBL/GenBank/DDBJ whole genome shotgun (WGS) entry which is preliminary data.</text>
</comment>
<evidence type="ECO:0000256" key="8">
    <source>
        <dbReference type="ARBA" id="ARBA00023002"/>
    </source>
</evidence>
<evidence type="ECO:0000256" key="4">
    <source>
        <dbReference type="ARBA" id="ARBA00022630"/>
    </source>
</evidence>
<sequence length="1283" mass="135952">MAMYALVRTNPQPTQMEMEEALGGNLCRCTGYRPIFDAFKAFCGGAPYVADVAAGMNAPAPAPANATVDGQATGKTCPTTGLPCDCGAANAPAPAPATATEECGRLAPSEPIFPPALRRTAPTSFAVLTDVCSYHRPGNLQELLELFQRNKDTAKISAGNTEIAIECRMQPAKQLYPTRVDAALVAELTRVCAPDESFDAVGGFGNEPTSDFSFYASNGAVTFGAGTTLADLDAHFRAIEKAGAELSLPSYRYRPLAAARRQLAWFAGPAVRNGATVGGNAATGSPISDLNPVWLACEAKFHLASCDDNGKVQTRTVEANDFFLGYRKTCLQPGEVILAITLPYATSAQEHVHSFKQSHRREDDIAIVTSCLRIRLAGDEDSRTCELAALAYGGVAPKTILCTNAAAKLVGQPWNRVTIGLALDALRQDAPLAPGSPGGMCEFRASLMKAFLFKLYVVSWKDDASTMPAAASGLDAADLSADDATGPNRREPSTSAQYHRLQRDSGTNAISSTALGQELTHASAEMQTTGEAHYIDDIPLPPNTGHAALVLSTKARAIVKAVDAAPALSMDGVLGYFDNSHIPPGGERHVGPVVHDEPVFVAVGEETTCVGQVIGVVVAETREIARAAAASVLVTYDEDASKPPIVSIKAAIDAKSFYDNFCAEIRCGDADAALSGAKDGVRVLEGELNMGGQEHFYLETHQNICIPGEANSEITHIASSQALTKHQKSISDVLNMPASRVICKNKRIGGGFGGKECRSVTFAVPCAVAAHALRRPVKLVLERDEDVLTSGHRHAFHCKYRVGFRDDGTLVALDAALYANAGNSLDLSGAIVQRALLHIDGCYRFPNVTVRGFPCKTNIPSNTAFRGFGGPQGIFFMESIIDRVARSLGMDGVKLREFNMYRNGDKAHFGQTFEDVSHLQACWDHVKASSDFTRRHEAALEFNRANRWRKRALGMMPTKFGISFTTKFLNQGGALVHIYTDGTVLVSHGGVEMGQGLHTKMAQVCAAKLGVEASKVSVLETSTDKVPNTSPTAASASSDLYGGAVVDACNQLLDRLGPYLSKNDGDLAKAALAAHLDRVDLSAHGFYATPDIGGFGTEKPFAYFTYGAACTEVEVDVLTGNARVLRSDIAMDLGSPINPALDIGQVEGGFTQGLGLMLTEELKRRDETNHAWLRGGVGSSLTNGPGNYKIPSSDDVPRDLRVSLIRDEVPNEKASGGSKAVGEPPLALGVSAFLAAKAACLGDTAAGGVDLELDSPATAERLSWCASAARGESDAALRPELHV</sequence>
<feature type="binding site" evidence="13">
    <location>
        <position position="289"/>
    </location>
    <ligand>
        <name>FAD</name>
        <dbReference type="ChEBI" id="CHEBI:57692"/>
    </ligand>
</feature>
<keyword evidence="18" id="KW-1185">Reference proteome</keyword>
<evidence type="ECO:0000256" key="11">
    <source>
        <dbReference type="ARBA" id="ARBA00034078"/>
    </source>
</evidence>
<evidence type="ECO:0000256" key="14">
    <source>
        <dbReference type="PIRSR" id="PIRSR000127-3"/>
    </source>
</evidence>
<feature type="binding site" evidence="13">
    <location>
        <position position="965"/>
    </location>
    <ligand>
        <name>substrate</name>
    </ligand>
</feature>
<keyword evidence="6 14" id="KW-0479">Metal-binding</keyword>
<feature type="binding site" evidence="14">
    <location>
        <position position="1034"/>
    </location>
    <ligand>
        <name>Mo-molybdopterin</name>
        <dbReference type="ChEBI" id="CHEBI:71302"/>
    </ligand>
    <ligandPart>
        <name>Mo</name>
        <dbReference type="ChEBI" id="CHEBI:28685"/>
    </ligandPart>
</feature>
<comment type="cofactor">
    <cofactor evidence="14">
        <name>[2Fe-2S] cluster</name>
        <dbReference type="ChEBI" id="CHEBI:190135"/>
    </cofactor>
    <text evidence="14">Binds 2 [2Fe-2S] clusters.</text>
</comment>
<dbReference type="Pfam" id="PF01315">
    <property type="entry name" value="Ald_Xan_dh_C"/>
    <property type="match status" value="1"/>
</dbReference>
<dbReference type="InterPro" id="IPR016166">
    <property type="entry name" value="FAD-bd_PCMH"/>
</dbReference>
<dbReference type="OrthoDB" id="8300278at2759"/>
<feature type="binding site" evidence="14">
    <location>
        <position position="721"/>
    </location>
    <ligand>
        <name>Mo-molybdopterin</name>
        <dbReference type="ChEBI" id="CHEBI:71302"/>
    </ligand>
    <ligandPart>
        <name>Mo</name>
        <dbReference type="ChEBI" id="CHEBI:28685"/>
    </ligandPart>
</feature>
<dbReference type="InterPro" id="IPR037165">
    <property type="entry name" value="AldOxase/xan_DH_Mopterin-bd_sf"/>
</dbReference>
<dbReference type="InterPro" id="IPR036318">
    <property type="entry name" value="FAD-bd_PCMH-like_sf"/>
</dbReference>
<dbReference type="GO" id="GO:0071949">
    <property type="term" value="F:FAD binding"/>
    <property type="evidence" value="ECO:0007669"/>
    <property type="project" value="InterPro"/>
</dbReference>
<comment type="similarity">
    <text evidence="2">Belongs to the xanthine dehydrogenase family.</text>
</comment>
<evidence type="ECO:0000256" key="12">
    <source>
        <dbReference type="PIRSR" id="PIRSR000127-1"/>
    </source>
</evidence>
<evidence type="ECO:0000256" key="9">
    <source>
        <dbReference type="ARBA" id="ARBA00023004"/>
    </source>
</evidence>
<dbReference type="InterPro" id="IPR016169">
    <property type="entry name" value="FAD-bd_PCMH_sub2"/>
</dbReference>